<dbReference type="Proteomes" id="UP000265520">
    <property type="component" value="Unassembled WGS sequence"/>
</dbReference>
<feature type="region of interest" description="Disordered" evidence="1">
    <location>
        <begin position="34"/>
        <end position="57"/>
    </location>
</feature>
<dbReference type="AlphaFoldDB" id="A0A392VNW1"/>
<sequence>MASKLPNSLLAPIYKILTNLPMIESSVQIVHPSEDDKMSSSLASSPTPLANSPKILK</sequence>
<organism evidence="2 3">
    <name type="scientific">Trifolium medium</name>
    <dbReference type="NCBI Taxonomy" id="97028"/>
    <lineage>
        <taxon>Eukaryota</taxon>
        <taxon>Viridiplantae</taxon>
        <taxon>Streptophyta</taxon>
        <taxon>Embryophyta</taxon>
        <taxon>Tracheophyta</taxon>
        <taxon>Spermatophyta</taxon>
        <taxon>Magnoliopsida</taxon>
        <taxon>eudicotyledons</taxon>
        <taxon>Gunneridae</taxon>
        <taxon>Pentapetalae</taxon>
        <taxon>rosids</taxon>
        <taxon>fabids</taxon>
        <taxon>Fabales</taxon>
        <taxon>Fabaceae</taxon>
        <taxon>Papilionoideae</taxon>
        <taxon>50 kb inversion clade</taxon>
        <taxon>NPAAA clade</taxon>
        <taxon>Hologalegina</taxon>
        <taxon>IRL clade</taxon>
        <taxon>Trifolieae</taxon>
        <taxon>Trifolium</taxon>
    </lineage>
</organism>
<evidence type="ECO:0000313" key="3">
    <source>
        <dbReference type="Proteomes" id="UP000265520"/>
    </source>
</evidence>
<feature type="compositionally biased region" description="Low complexity" evidence="1">
    <location>
        <begin position="39"/>
        <end position="57"/>
    </location>
</feature>
<proteinExistence type="predicted"/>
<reference evidence="2 3" key="1">
    <citation type="journal article" date="2018" name="Front. Plant Sci.">
        <title>Red Clover (Trifolium pratense) and Zigzag Clover (T. medium) - A Picture of Genomic Similarities and Differences.</title>
        <authorList>
            <person name="Dluhosova J."/>
            <person name="Istvanek J."/>
            <person name="Nedelnik J."/>
            <person name="Repkova J."/>
        </authorList>
    </citation>
    <scope>NUCLEOTIDE SEQUENCE [LARGE SCALE GENOMIC DNA]</scope>
    <source>
        <strain evidence="3">cv. 10/8</strain>
        <tissue evidence="2">Leaf</tissue>
    </source>
</reference>
<protein>
    <submittedName>
        <fullName evidence="2">Uncharacterized protein</fullName>
    </submittedName>
</protein>
<dbReference type="EMBL" id="LXQA011209987">
    <property type="protein sequence ID" value="MCI89089.1"/>
    <property type="molecule type" value="Genomic_DNA"/>
</dbReference>
<evidence type="ECO:0000256" key="1">
    <source>
        <dbReference type="SAM" id="MobiDB-lite"/>
    </source>
</evidence>
<accession>A0A392VNW1</accession>
<comment type="caution">
    <text evidence="2">The sequence shown here is derived from an EMBL/GenBank/DDBJ whole genome shotgun (WGS) entry which is preliminary data.</text>
</comment>
<name>A0A392VNW1_9FABA</name>
<keyword evidence="3" id="KW-1185">Reference proteome</keyword>
<evidence type="ECO:0000313" key="2">
    <source>
        <dbReference type="EMBL" id="MCI89089.1"/>
    </source>
</evidence>